<accession>X6MEQ7</accession>
<dbReference type="Proteomes" id="UP000023152">
    <property type="component" value="Unassembled WGS sequence"/>
</dbReference>
<sequence length="141" mass="16433">MSTQVNNYFQTLLELPKPFTEAQYILFKEELLICSGQQTNDCYSYHTLKKQYKYICSHPNDIQLSGHYENIIKQTFSMKYKSGWEIDDHNNNNEGVHGLIGEKNNNLLFITQLSQNIEVIDLKTMKSLNGIKNDIIPKKKI</sequence>
<organism evidence="1 2">
    <name type="scientific">Reticulomyxa filosa</name>
    <dbReference type="NCBI Taxonomy" id="46433"/>
    <lineage>
        <taxon>Eukaryota</taxon>
        <taxon>Sar</taxon>
        <taxon>Rhizaria</taxon>
        <taxon>Retaria</taxon>
        <taxon>Foraminifera</taxon>
        <taxon>Monothalamids</taxon>
        <taxon>Reticulomyxidae</taxon>
        <taxon>Reticulomyxa</taxon>
    </lineage>
</organism>
<dbReference type="AlphaFoldDB" id="X6MEQ7"/>
<gene>
    <name evidence="1" type="ORF">RFI_25837</name>
</gene>
<reference evidence="1 2" key="1">
    <citation type="journal article" date="2013" name="Curr. Biol.">
        <title>The Genome of the Foraminiferan Reticulomyxa filosa.</title>
        <authorList>
            <person name="Glockner G."/>
            <person name="Hulsmann N."/>
            <person name="Schleicher M."/>
            <person name="Noegel A.A."/>
            <person name="Eichinger L."/>
            <person name="Gallinger C."/>
            <person name="Pawlowski J."/>
            <person name="Sierra R."/>
            <person name="Euteneuer U."/>
            <person name="Pillet L."/>
            <person name="Moustafa A."/>
            <person name="Platzer M."/>
            <person name="Groth M."/>
            <person name="Szafranski K."/>
            <person name="Schliwa M."/>
        </authorList>
    </citation>
    <scope>NUCLEOTIDE SEQUENCE [LARGE SCALE GENOMIC DNA]</scope>
</reference>
<comment type="caution">
    <text evidence="1">The sequence shown here is derived from an EMBL/GenBank/DDBJ whole genome shotgun (WGS) entry which is preliminary data.</text>
</comment>
<protein>
    <submittedName>
        <fullName evidence="1">Uncharacterized protein</fullName>
    </submittedName>
</protein>
<evidence type="ECO:0000313" key="2">
    <source>
        <dbReference type="Proteomes" id="UP000023152"/>
    </source>
</evidence>
<evidence type="ECO:0000313" key="1">
    <source>
        <dbReference type="EMBL" id="ETO11540.1"/>
    </source>
</evidence>
<proteinExistence type="predicted"/>
<name>X6MEQ7_RETFI</name>
<dbReference type="EMBL" id="ASPP01022364">
    <property type="protein sequence ID" value="ETO11540.1"/>
    <property type="molecule type" value="Genomic_DNA"/>
</dbReference>
<keyword evidence="2" id="KW-1185">Reference proteome</keyword>